<dbReference type="RefSeq" id="WP_021030207.1">
    <property type="nucleotide sequence ID" value="NZ_KI391953.1"/>
</dbReference>
<dbReference type="UniPathway" id="UPA00538">
    <property type="reaction ID" value="UER00592"/>
</dbReference>
<dbReference type="PANTHER" id="PTHR10993:SF7">
    <property type="entry name" value="LIPOYLTRANSFERASE 2, MITOCHONDRIAL-RELATED"/>
    <property type="match status" value="1"/>
</dbReference>
<protein>
    <recommendedName>
        <fullName evidence="5 6">Octanoyltransferase</fullName>
        <ecNumber evidence="5 6">2.3.1.181</ecNumber>
    </recommendedName>
    <alternativeName>
        <fullName evidence="5">Lipoate-protein ligase B</fullName>
    </alternativeName>
    <alternativeName>
        <fullName evidence="5">Lipoyl/octanoyl transferase</fullName>
    </alternativeName>
    <alternativeName>
        <fullName evidence="5">Octanoyl-[acyl-carrier-protein]-protein N-octanoyltransferase</fullName>
    </alternativeName>
</protein>
<comment type="caution">
    <text evidence="11">The sequence shown here is derived from an EMBL/GenBank/DDBJ whole genome shotgun (WGS) entry which is preliminary data.</text>
</comment>
<dbReference type="NCBIfam" id="NF010925">
    <property type="entry name" value="PRK14345.1"/>
    <property type="match status" value="1"/>
</dbReference>
<name>E5XRE9_SEGRC</name>
<feature type="binding site" evidence="5 8">
    <location>
        <begin position="85"/>
        <end position="92"/>
    </location>
    <ligand>
        <name>substrate</name>
    </ligand>
</feature>
<comment type="catalytic activity">
    <reaction evidence="5 6">
        <text>octanoyl-[ACP] + L-lysyl-[protein] = N(6)-octanoyl-L-lysyl-[protein] + holo-[ACP] + H(+)</text>
        <dbReference type="Rhea" id="RHEA:17665"/>
        <dbReference type="Rhea" id="RHEA-COMP:9636"/>
        <dbReference type="Rhea" id="RHEA-COMP:9685"/>
        <dbReference type="Rhea" id="RHEA-COMP:9752"/>
        <dbReference type="Rhea" id="RHEA-COMP:9928"/>
        <dbReference type="ChEBI" id="CHEBI:15378"/>
        <dbReference type="ChEBI" id="CHEBI:29969"/>
        <dbReference type="ChEBI" id="CHEBI:64479"/>
        <dbReference type="ChEBI" id="CHEBI:78463"/>
        <dbReference type="ChEBI" id="CHEBI:78809"/>
        <dbReference type="EC" id="2.3.1.181"/>
    </reaction>
</comment>
<dbReference type="InterPro" id="IPR000544">
    <property type="entry name" value="Octanoyltransferase"/>
</dbReference>
<evidence type="ECO:0000256" key="3">
    <source>
        <dbReference type="ARBA" id="ARBA00023315"/>
    </source>
</evidence>
<comment type="subcellular location">
    <subcellularLocation>
        <location evidence="5">Cytoplasm</location>
    </subcellularLocation>
</comment>
<dbReference type="STRING" id="679197.HMPREF9336_02071"/>
<feature type="site" description="Lowers pKa of active site Cys" evidence="5 9">
    <location>
        <position position="154"/>
    </location>
</feature>
<dbReference type="HAMAP" id="MF_00013">
    <property type="entry name" value="LipB"/>
    <property type="match status" value="1"/>
</dbReference>
<dbReference type="PROSITE" id="PS51733">
    <property type="entry name" value="BPL_LPL_CATALYTIC"/>
    <property type="match status" value="1"/>
</dbReference>
<reference evidence="11 12" key="1">
    <citation type="journal article" date="2011" name="Stand. Genomic Sci.">
        <title>High quality draft genome sequence of Segniliparus rugosus CDC 945(T)= (ATCC BAA-974(T)).</title>
        <authorList>
            <person name="Earl A.M."/>
            <person name="Desjardins C.A."/>
            <person name="Fitzgerald M.G."/>
            <person name="Arachchi H.M."/>
            <person name="Zeng Q."/>
            <person name="Mehta T."/>
            <person name="Griggs A."/>
            <person name="Birren B.W."/>
            <person name="Toney N.C."/>
            <person name="Carr J."/>
            <person name="Posey J."/>
            <person name="Butler W.R."/>
        </authorList>
    </citation>
    <scope>NUCLEOTIDE SEQUENCE [LARGE SCALE GENOMIC DNA]</scope>
    <source>
        <strain evidence="12">ATCC BAA-974 / DSM 45345 / CCUG 50838 / CIP 108380 / JCM 13579 / CDC 945</strain>
    </source>
</reference>
<sequence length="231" mass="24723">MASTPITAVNARSVRESRAPVQVRELGLVDYEEAWELQRGLAQARAEGGQDVALLLEHPFVYTAGKRTEPGDLPFNGAQVVEVDRGGKITWHGPGQIVGYPIVKLAEPIDVISYVRTLEDALISACAHFGVRATRVEGNSGVWLPSDGRRIQRKIGSIGVRVQRGVTLHGFSLNCDADLSAFANIVPCGIPDVGATSLSAETDRQVTVAEAQPVVVDRLLAALDGKLASHR</sequence>
<evidence type="ECO:0000256" key="8">
    <source>
        <dbReference type="PIRSR" id="PIRSR016262-2"/>
    </source>
</evidence>
<keyword evidence="3 5" id="KW-0012">Acyltransferase</keyword>
<keyword evidence="12" id="KW-1185">Reference proteome</keyword>
<comment type="miscellaneous">
    <text evidence="5">In the reaction, the free carboxyl group of octanoic acid is attached via an amide linkage to the epsilon-amino group of a specific lysine residue of lipoyl domains of lipoate-dependent enzymes.</text>
</comment>
<evidence type="ECO:0000313" key="11">
    <source>
        <dbReference type="EMBL" id="EFV13082.2"/>
    </source>
</evidence>
<dbReference type="GO" id="GO:0033819">
    <property type="term" value="F:lipoyl(octanoyl) transferase activity"/>
    <property type="evidence" value="ECO:0007669"/>
    <property type="project" value="UniProtKB-EC"/>
</dbReference>
<evidence type="ECO:0000256" key="2">
    <source>
        <dbReference type="ARBA" id="ARBA00022679"/>
    </source>
</evidence>
<dbReference type="OrthoDB" id="9787061at2"/>
<dbReference type="SUPFAM" id="SSF55681">
    <property type="entry name" value="Class II aaRS and biotin synthetases"/>
    <property type="match status" value="1"/>
</dbReference>
<feature type="binding site" evidence="5 8">
    <location>
        <begin position="157"/>
        <end position="159"/>
    </location>
    <ligand>
        <name>substrate</name>
    </ligand>
</feature>
<comment type="similarity">
    <text evidence="5 6">Belongs to the LipB family.</text>
</comment>
<evidence type="ECO:0000259" key="10">
    <source>
        <dbReference type="PROSITE" id="PS51733"/>
    </source>
</evidence>
<proteinExistence type="inferred from homology"/>
<dbReference type="EC" id="2.3.1.181" evidence="5 6"/>
<dbReference type="PROSITE" id="PS01313">
    <property type="entry name" value="LIPB"/>
    <property type="match status" value="1"/>
</dbReference>
<evidence type="ECO:0000256" key="7">
    <source>
        <dbReference type="PIRSR" id="PIRSR016262-1"/>
    </source>
</evidence>
<evidence type="ECO:0000256" key="4">
    <source>
        <dbReference type="ARBA" id="ARBA00024732"/>
    </source>
</evidence>
<dbReference type="InterPro" id="IPR020605">
    <property type="entry name" value="Octanoyltransferase_CS"/>
</dbReference>
<feature type="domain" description="BPL/LPL catalytic" evidence="10">
    <location>
        <begin position="47"/>
        <end position="227"/>
    </location>
</feature>
<dbReference type="PANTHER" id="PTHR10993">
    <property type="entry name" value="OCTANOYLTRANSFERASE"/>
    <property type="match status" value="1"/>
</dbReference>
<dbReference type="Proteomes" id="UP000004816">
    <property type="component" value="Unassembled WGS sequence"/>
</dbReference>
<keyword evidence="2 5" id="KW-0808">Transferase</keyword>
<dbReference type="eggNOG" id="COG0321">
    <property type="taxonomic scope" value="Bacteria"/>
</dbReference>
<feature type="binding site" evidence="5 8">
    <location>
        <begin position="170"/>
        <end position="172"/>
    </location>
    <ligand>
        <name>substrate</name>
    </ligand>
</feature>
<dbReference type="EMBL" id="ACZI02000002">
    <property type="protein sequence ID" value="EFV13082.2"/>
    <property type="molecule type" value="Genomic_DNA"/>
</dbReference>
<dbReference type="GO" id="GO:0005737">
    <property type="term" value="C:cytoplasm"/>
    <property type="evidence" value="ECO:0007669"/>
    <property type="project" value="UniProtKB-SubCell"/>
</dbReference>
<organism evidence="11 12">
    <name type="scientific">Segniliparus rugosus (strain ATCC BAA-974 / DSM 45345 / CCUG 50838 / CIP 108380 / JCM 13579 / CDC 945)</name>
    <dbReference type="NCBI Taxonomy" id="679197"/>
    <lineage>
        <taxon>Bacteria</taxon>
        <taxon>Bacillati</taxon>
        <taxon>Actinomycetota</taxon>
        <taxon>Actinomycetes</taxon>
        <taxon>Mycobacteriales</taxon>
        <taxon>Segniliparaceae</taxon>
        <taxon>Segniliparus</taxon>
    </lineage>
</organism>
<dbReference type="PIRSF" id="PIRSF016262">
    <property type="entry name" value="LPLase"/>
    <property type="match status" value="1"/>
</dbReference>
<dbReference type="Gene3D" id="3.30.930.10">
    <property type="entry name" value="Bira Bifunctional Protein, Domain 2"/>
    <property type="match status" value="1"/>
</dbReference>
<evidence type="ECO:0000256" key="5">
    <source>
        <dbReference type="HAMAP-Rule" id="MF_00013"/>
    </source>
</evidence>
<gene>
    <name evidence="5" type="primary">lipB</name>
    <name evidence="11" type="ORF">HMPREF9336_02071</name>
</gene>
<evidence type="ECO:0000256" key="6">
    <source>
        <dbReference type="PIRNR" id="PIRNR016262"/>
    </source>
</evidence>
<dbReference type="HOGENOM" id="CLU_035168_2_1_11"/>
<dbReference type="NCBIfam" id="TIGR00214">
    <property type="entry name" value="lipB"/>
    <property type="match status" value="1"/>
</dbReference>
<dbReference type="CDD" id="cd16444">
    <property type="entry name" value="LipB"/>
    <property type="match status" value="1"/>
</dbReference>
<dbReference type="GO" id="GO:0009249">
    <property type="term" value="P:protein lipoylation"/>
    <property type="evidence" value="ECO:0007669"/>
    <property type="project" value="InterPro"/>
</dbReference>
<dbReference type="InterPro" id="IPR004143">
    <property type="entry name" value="BPL_LPL_catalytic"/>
</dbReference>
<dbReference type="AlphaFoldDB" id="E5XRE9"/>
<keyword evidence="5" id="KW-0963">Cytoplasm</keyword>
<comment type="function">
    <text evidence="4 5 6">Catalyzes the transfer of endogenously produced octanoic acid from octanoyl-acyl-carrier-protein onto the lipoyl domains of lipoate-dependent enzymes. Lipoyl-ACP can also act as a substrate although octanoyl-ACP is likely to be the physiological substrate.</text>
</comment>
<feature type="active site" description="Acyl-thioester intermediate" evidence="5 7">
    <location>
        <position position="188"/>
    </location>
</feature>
<dbReference type="InterPro" id="IPR045864">
    <property type="entry name" value="aa-tRNA-synth_II/BPL/LPL"/>
</dbReference>
<evidence type="ECO:0000256" key="1">
    <source>
        <dbReference type="ARBA" id="ARBA00004821"/>
    </source>
</evidence>
<accession>E5XRE9</accession>
<evidence type="ECO:0000313" key="12">
    <source>
        <dbReference type="Proteomes" id="UP000004816"/>
    </source>
</evidence>
<comment type="pathway">
    <text evidence="1 5 6">Protein modification; protein lipoylation via endogenous pathway; protein N(6)-(lipoyl)lysine from octanoyl-[acyl-carrier-protein]: step 1/2.</text>
</comment>
<evidence type="ECO:0000256" key="9">
    <source>
        <dbReference type="PIRSR" id="PIRSR016262-3"/>
    </source>
</evidence>
<dbReference type="Pfam" id="PF21948">
    <property type="entry name" value="LplA-B_cat"/>
    <property type="match status" value="1"/>
</dbReference>